<sequence length="920" mass="94285">MPLATVFLQSDYANAQLIPDTTVDTQIIPVDPDTSIIGGGATVEQNLFHSFEAFNIAPDKRVFFFSPTDVDHIFSRVTGDTASQIDGVLGTFGSDADLFLINPNGVVFGPGASLSVLGSFIATTADGVQLGEGGQFRATTPTADSLLAVSPSAFFFSSLAQSGNIQIDQSRLFVPAGEALVLLGGNVTINDSVLISDGGRLEMGAVATADTVAFSPVDGTLSIPDTAQRADIQITNGTEVSFANFASDQATSIRVYANNLDINNDAFWGTSIGQGLDLGDLKTGNIQINATGDVTLSDGASLFSSALGRGQSGDIAITAENLFVIDSLISSLIVGEGKGGDIVIDVNDQLTIADSDELGNEPASAIQTGVNFDGIGESGNVVISANNIDINNGFLLATFLGNGQSGDIIIDVQDRIGLVNGFISSVTSPDSTKNKGGDIIISANILELFENGAVITDTAGIGDAGDIKLNIRERIVLRSGESSSELGGTNISSEVGSSGEGGGGDIEIFTTSLELRNASKISTATGGVGDAGDIKLNVRESIVIGSNNAEGGLISSGVASSGKGDGGDIKIIATSLEVLNAGQINALTNGMGDAGNISIDASDFVVFDGEQEINGNIFPSAAFSFVEENAQGNGGNVEISTGRLEITSGAGLSVSTFSNGEAGNILINADDSVRLNRGSIFAQSLSNSSPGNINITAEQLSIENLSLVSTATEASVDGGNINLTLGNLLLLRDRSDILTEAGTSGVGGNGGNISIVSPFIVAIPAENSDIQANAFEGNGGQVNIISQGVFGIEPRPTLTPLSDITASSKRGVSGIIAVNALNTSFIQGNLATLPEQFINPDSLISNSCVDRSQTETGRFTITGDNLSETPDDRTAELYSTGTVQALDTTDSTLAQFNGEIIEPSGIYQTPDGRLVMGRSC</sequence>
<gene>
    <name evidence="3" type="ORF">IXB50_19370</name>
</gene>
<accession>A0A947DIE6</accession>
<feature type="domain" description="Filamentous haemagglutinin FhaB/tRNA nuclease CdiA-like TPS" evidence="2">
    <location>
        <begin position="18"/>
        <end position="131"/>
    </location>
</feature>
<dbReference type="Pfam" id="PF05860">
    <property type="entry name" value="TPS"/>
    <property type="match status" value="1"/>
</dbReference>
<organism evidence="3 4">
    <name type="scientific">Leptothoe spongobia TAU-MAC 1115</name>
    <dbReference type="NCBI Taxonomy" id="1967444"/>
    <lineage>
        <taxon>Bacteria</taxon>
        <taxon>Bacillati</taxon>
        <taxon>Cyanobacteriota</taxon>
        <taxon>Cyanophyceae</taxon>
        <taxon>Nodosilineales</taxon>
        <taxon>Cymatolegaceae</taxon>
        <taxon>Leptothoe</taxon>
        <taxon>Leptothoe spongobia</taxon>
    </lineage>
</organism>
<dbReference type="AlphaFoldDB" id="A0A947DIE6"/>
<reference evidence="3" key="2">
    <citation type="journal article" date="2021" name="Mar. Drugs">
        <title>Genome Reduction and Secondary Metabolism of the Marine Sponge-Associated Cyanobacterium Leptothoe.</title>
        <authorList>
            <person name="Konstantinou D."/>
            <person name="Popin R.V."/>
            <person name="Fewer D.P."/>
            <person name="Sivonen K."/>
            <person name="Gkelis S."/>
        </authorList>
    </citation>
    <scope>NUCLEOTIDE SEQUENCE</scope>
    <source>
        <strain evidence="3">TAU-MAC 1115</strain>
    </source>
</reference>
<feature type="compositionally biased region" description="Low complexity" evidence="1">
    <location>
        <begin position="482"/>
        <end position="497"/>
    </location>
</feature>
<proteinExistence type="predicted"/>
<name>A0A947DIE6_9CYAN</name>
<dbReference type="InterPro" id="IPR012334">
    <property type="entry name" value="Pectin_lyas_fold"/>
</dbReference>
<dbReference type="InterPro" id="IPR011050">
    <property type="entry name" value="Pectin_lyase_fold/virulence"/>
</dbReference>
<dbReference type="EMBL" id="JADOES010000051">
    <property type="protein sequence ID" value="MBT9317588.1"/>
    <property type="molecule type" value="Genomic_DNA"/>
</dbReference>
<evidence type="ECO:0000259" key="2">
    <source>
        <dbReference type="SMART" id="SM00912"/>
    </source>
</evidence>
<dbReference type="SUPFAM" id="SSF51126">
    <property type="entry name" value="Pectin lyase-like"/>
    <property type="match status" value="3"/>
</dbReference>
<feature type="region of interest" description="Disordered" evidence="1">
    <location>
        <begin position="482"/>
        <end position="503"/>
    </location>
</feature>
<protein>
    <submittedName>
        <fullName evidence="3">Filamentous hemagglutinin N-terminal domain-containing protein</fullName>
    </submittedName>
</protein>
<comment type="caution">
    <text evidence="3">The sequence shown here is derived from an EMBL/GenBank/DDBJ whole genome shotgun (WGS) entry which is preliminary data.</text>
</comment>
<reference evidence="3" key="1">
    <citation type="submission" date="2020-11" db="EMBL/GenBank/DDBJ databases">
        <authorList>
            <person name="Konstantinou D."/>
            <person name="Gkelis S."/>
            <person name="Popin R."/>
            <person name="Fewer D."/>
            <person name="Sivonen K."/>
        </authorList>
    </citation>
    <scope>NUCLEOTIDE SEQUENCE</scope>
    <source>
        <strain evidence="3">TAU-MAC 1115</strain>
    </source>
</reference>
<dbReference type="SMART" id="SM00912">
    <property type="entry name" value="Haemagg_act"/>
    <property type="match status" value="1"/>
</dbReference>
<dbReference type="Gene3D" id="2.160.20.10">
    <property type="entry name" value="Single-stranded right-handed beta-helix, Pectin lyase-like"/>
    <property type="match status" value="2"/>
</dbReference>
<dbReference type="InterPro" id="IPR008638">
    <property type="entry name" value="FhaB/CdiA-like_TPS"/>
</dbReference>
<keyword evidence="4" id="KW-1185">Reference proteome</keyword>
<dbReference type="NCBIfam" id="TIGR01901">
    <property type="entry name" value="adhes_NPXG"/>
    <property type="match status" value="1"/>
</dbReference>
<evidence type="ECO:0000256" key="1">
    <source>
        <dbReference type="SAM" id="MobiDB-lite"/>
    </source>
</evidence>
<evidence type="ECO:0000313" key="3">
    <source>
        <dbReference type="EMBL" id="MBT9317588.1"/>
    </source>
</evidence>
<evidence type="ECO:0000313" key="4">
    <source>
        <dbReference type="Proteomes" id="UP000717364"/>
    </source>
</evidence>
<dbReference type="Proteomes" id="UP000717364">
    <property type="component" value="Unassembled WGS sequence"/>
</dbReference>